<proteinExistence type="inferred from homology"/>
<dbReference type="GO" id="GO:0030170">
    <property type="term" value="F:pyridoxal phosphate binding"/>
    <property type="evidence" value="ECO:0007669"/>
    <property type="project" value="TreeGrafter"/>
</dbReference>
<feature type="active site" description="Proton acceptor" evidence="3">
    <location>
        <position position="166"/>
    </location>
</feature>
<keyword evidence="7" id="KW-1185">Reference proteome</keyword>
<keyword evidence="1 4" id="KW-0663">Pyridoxal phosphate</keyword>
<dbReference type="GO" id="GO:0008483">
    <property type="term" value="F:transaminase activity"/>
    <property type="evidence" value="ECO:0007669"/>
    <property type="project" value="TreeGrafter"/>
</dbReference>
<protein>
    <submittedName>
        <fullName evidence="6">dTDP-4-amino-4,6-dideoxygalactose transaminase</fullName>
    </submittedName>
</protein>
<feature type="modified residue" description="N6-(pyridoxal phosphate)lysine" evidence="4">
    <location>
        <position position="166"/>
    </location>
</feature>
<dbReference type="PIRSF" id="PIRSF000390">
    <property type="entry name" value="PLP_StrS"/>
    <property type="match status" value="1"/>
</dbReference>
<organism evidence="6 7">
    <name type="scientific">Paracoccus laeviglucosivorans</name>
    <dbReference type="NCBI Taxonomy" id="1197861"/>
    <lineage>
        <taxon>Bacteria</taxon>
        <taxon>Pseudomonadati</taxon>
        <taxon>Pseudomonadota</taxon>
        <taxon>Alphaproteobacteria</taxon>
        <taxon>Rhodobacterales</taxon>
        <taxon>Paracoccaceae</taxon>
        <taxon>Paracoccus</taxon>
    </lineage>
</organism>
<name>A0A521ERY1_9RHOB</name>
<dbReference type="Pfam" id="PF01041">
    <property type="entry name" value="DegT_DnrJ_EryC1"/>
    <property type="match status" value="1"/>
</dbReference>
<dbReference type="InterPro" id="IPR015421">
    <property type="entry name" value="PyrdxlP-dep_Trfase_major"/>
</dbReference>
<dbReference type="Proteomes" id="UP000319014">
    <property type="component" value="Unassembled WGS sequence"/>
</dbReference>
<evidence type="ECO:0000256" key="3">
    <source>
        <dbReference type="PIRSR" id="PIRSR000390-1"/>
    </source>
</evidence>
<accession>A0A521ERY1</accession>
<dbReference type="PANTHER" id="PTHR30244">
    <property type="entry name" value="TRANSAMINASE"/>
    <property type="match status" value="1"/>
</dbReference>
<dbReference type="InterPro" id="IPR000653">
    <property type="entry name" value="DegT/StrS_aminotransferase"/>
</dbReference>
<dbReference type="SUPFAM" id="SSF53383">
    <property type="entry name" value="PLP-dependent transferases"/>
    <property type="match status" value="1"/>
</dbReference>
<dbReference type="Gene3D" id="3.40.640.10">
    <property type="entry name" value="Type I PLP-dependent aspartate aminotransferase-like (Major domain)"/>
    <property type="match status" value="1"/>
</dbReference>
<dbReference type="InterPro" id="IPR015422">
    <property type="entry name" value="PyrdxlP-dep_Trfase_small"/>
</dbReference>
<dbReference type="OrthoDB" id="9768668at2"/>
<comment type="similarity">
    <text evidence="2 5">Belongs to the DegT/DnrJ/EryC1 family.</text>
</comment>
<dbReference type="PANTHER" id="PTHR30244:SF9">
    <property type="entry name" value="PROTEIN RV3402C"/>
    <property type="match status" value="1"/>
</dbReference>
<evidence type="ECO:0000256" key="4">
    <source>
        <dbReference type="PIRSR" id="PIRSR000390-2"/>
    </source>
</evidence>
<evidence type="ECO:0000313" key="6">
    <source>
        <dbReference type="EMBL" id="SMO86683.1"/>
    </source>
</evidence>
<reference evidence="6 7" key="1">
    <citation type="submission" date="2017-05" db="EMBL/GenBank/DDBJ databases">
        <authorList>
            <person name="Varghese N."/>
            <person name="Submissions S."/>
        </authorList>
    </citation>
    <scope>NUCLEOTIDE SEQUENCE [LARGE SCALE GENOMIC DNA]</scope>
    <source>
        <strain evidence="6 7">DSM 100094</strain>
    </source>
</reference>
<dbReference type="RefSeq" id="WP_142663993.1">
    <property type="nucleotide sequence ID" value="NZ_FXTK01000015.1"/>
</dbReference>
<evidence type="ECO:0000256" key="2">
    <source>
        <dbReference type="ARBA" id="ARBA00037999"/>
    </source>
</evidence>
<dbReference type="CDD" id="cd00616">
    <property type="entry name" value="AHBA_syn"/>
    <property type="match status" value="1"/>
</dbReference>
<sequence>MPLLEEIWQSRILTNGGVMLQRFEAALSRYLNVEHITIVSNASLGLVLALREFGITGEVITSPFSFVATSHAIRWAGAEPVFADIDPLTLNLDPASVEARITPKTQAIMAVHCYGAPCDTEGLAEIARKHGLRLIYDAAHAFGVRKAGKPLVAEGDLSILSFHATKVFHSFEGGAIISPTREMKLRLDRLANFGIEDEVTVSSTGLNTKMSELHAAMGLAMLPKVDEIIEARDQVAGRYWSGLSQVQGLRCLCPPGQKGHNSYAFPILVGPEYPMPRDALYHRLREHNIYARRYFYPLISDMPMYQMLPSAAPAGLPIARRSAERILCLPLYPDLDRVAQDKIIRVVADPCH</sequence>
<evidence type="ECO:0000313" key="7">
    <source>
        <dbReference type="Proteomes" id="UP000319014"/>
    </source>
</evidence>
<evidence type="ECO:0000256" key="1">
    <source>
        <dbReference type="ARBA" id="ARBA00022898"/>
    </source>
</evidence>
<dbReference type="Gene3D" id="3.90.1150.10">
    <property type="entry name" value="Aspartate Aminotransferase, domain 1"/>
    <property type="match status" value="1"/>
</dbReference>
<evidence type="ECO:0000256" key="5">
    <source>
        <dbReference type="RuleBase" id="RU004508"/>
    </source>
</evidence>
<dbReference type="InterPro" id="IPR015424">
    <property type="entry name" value="PyrdxlP-dep_Trfase"/>
</dbReference>
<gene>
    <name evidence="6" type="ORF">SAMN06265221_11525</name>
</gene>
<dbReference type="EMBL" id="FXTK01000015">
    <property type="protein sequence ID" value="SMO86683.1"/>
    <property type="molecule type" value="Genomic_DNA"/>
</dbReference>
<dbReference type="GO" id="GO:0000271">
    <property type="term" value="P:polysaccharide biosynthetic process"/>
    <property type="evidence" value="ECO:0007669"/>
    <property type="project" value="TreeGrafter"/>
</dbReference>
<dbReference type="AlphaFoldDB" id="A0A521ERY1"/>